<organism evidence="1 2">
    <name type="scientific">Diabrotica balteata</name>
    <name type="common">Banded cucumber beetle</name>
    <dbReference type="NCBI Taxonomy" id="107213"/>
    <lineage>
        <taxon>Eukaryota</taxon>
        <taxon>Metazoa</taxon>
        <taxon>Ecdysozoa</taxon>
        <taxon>Arthropoda</taxon>
        <taxon>Hexapoda</taxon>
        <taxon>Insecta</taxon>
        <taxon>Pterygota</taxon>
        <taxon>Neoptera</taxon>
        <taxon>Endopterygota</taxon>
        <taxon>Coleoptera</taxon>
        <taxon>Polyphaga</taxon>
        <taxon>Cucujiformia</taxon>
        <taxon>Chrysomeloidea</taxon>
        <taxon>Chrysomelidae</taxon>
        <taxon>Galerucinae</taxon>
        <taxon>Diabroticina</taxon>
        <taxon>Diabroticites</taxon>
        <taxon>Diabrotica</taxon>
    </lineage>
</organism>
<evidence type="ECO:0000313" key="2">
    <source>
        <dbReference type="Proteomes" id="UP001153709"/>
    </source>
</evidence>
<protein>
    <recommendedName>
        <fullName evidence="3">Reverse transcriptase</fullName>
    </recommendedName>
</protein>
<name>A0A9N9XAH3_DIABA</name>
<dbReference type="PANTHER" id="PTHR47027">
    <property type="entry name" value="REVERSE TRANSCRIPTASE DOMAIN-CONTAINING PROTEIN"/>
    <property type="match status" value="1"/>
</dbReference>
<keyword evidence="2" id="KW-1185">Reference proteome</keyword>
<dbReference type="EMBL" id="OU898278">
    <property type="protein sequence ID" value="CAG9831485.1"/>
    <property type="molecule type" value="Genomic_DNA"/>
</dbReference>
<dbReference type="AlphaFoldDB" id="A0A9N9XAH3"/>
<proteinExistence type="predicted"/>
<dbReference type="Proteomes" id="UP001153709">
    <property type="component" value="Chromosome 3"/>
</dbReference>
<evidence type="ECO:0000313" key="1">
    <source>
        <dbReference type="EMBL" id="CAG9831485.1"/>
    </source>
</evidence>
<dbReference type="PANTHER" id="PTHR47027:SF8">
    <property type="entry name" value="RIBONUCLEASE H"/>
    <property type="match status" value="1"/>
</dbReference>
<gene>
    <name evidence="1" type="ORF">DIABBA_LOCUS5070</name>
</gene>
<sequence length="142" mass="16405">MLMTLKNASNQEEMENMRCLEEKSKTYGLKLNRSKTKIKIVDRAQKNLHYIKEIGGFEVVNSFIYLESLITNDGGCDREIRRRLTIAITAMMKLVTVSKNSSLTRHTKLRLVRALIFPIATYASETWTLKKADKNKLDAFEM</sequence>
<dbReference type="OrthoDB" id="10059987at2759"/>
<reference evidence="1" key="1">
    <citation type="submission" date="2022-01" db="EMBL/GenBank/DDBJ databases">
        <authorList>
            <person name="King R."/>
        </authorList>
    </citation>
    <scope>NUCLEOTIDE SEQUENCE</scope>
</reference>
<evidence type="ECO:0008006" key="3">
    <source>
        <dbReference type="Google" id="ProtNLM"/>
    </source>
</evidence>
<accession>A0A9N9XAH3</accession>